<dbReference type="Proteomes" id="UP000018211">
    <property type="component" value="Unassembled WGS sequence"/>
</dbReference>
<keyword evidence="2" id="KW-0479">Metal-binding</keyword>
<dbReference type="AlphaFoldDB" id="A0AAV2VN99"/>
<protein>
    <submittedName>
        <fullName evidence="7">Taurine catabolism dioxygenase TauD/TfdA</fullName>
        <ecNumber evidence="7">1.14.11.17</ecNumber>
    </submittedName>
</protein>
<evidence type="ECO:0000256" key="3">
    <source>
        <dbReference type="ARBA" id="ARBA00022964"/>
    </source>
</evidence>
<dbReference type="InterPro" id="IPR003819">
    <property type="entry name" value="TauD/TfdA-like"/>
</dbReference>
<keyword evidence="3 7" id="KW-0223">Dioxygenase</keyword>
<comment type="caution">
    <text evidence="7">The sequence shown here is derived from an EMBL/GenBank/DDBJ whole genome shotgun (WGS) entry which is preliminary data.</text>
</comment>
<evidence type="ECO:0000256" key="1">
    <source>
        <dbReference type="ARBA" id="ARBA00005896"/>
    </source>
</evidence>
<evidence type="ECO:0000313" key="7">
    <source>
        <dbReference type="EMBL" id="CCO45850.1"/>
    </source>
</evidence>
<dbReference type="SUPFAM" id="SSF51197">
    <property type="entry name" value="Clavaminate synthase-like"/>
    <property type="match status" value="1"/>
</dbReference>
<dbReference type="RefSeq" id="WP_022611181.1">
    <property type="nucleotide sequence ID" value="NZ_LK391965.1"/>
</dbReference>
<dbReference type="PANTHER" id="PTHR30468">
    <property type="entry name" value="ALPHA-KETOGLUTARATE-DEPENDENT SULFONATE DIOXYGENASE"/>
    <property type="match status" value="1"/>
</dbReference>
<dbReference type="GO" id="GO:0005737">
    <property type="term" value="C:cytoplasm"/>
    <property type="evidence" value="ECO:0007669"/>
    <property type="project" value="TreeGrafter"/>
</dbReference>
<dbReference type="PANTHER" id="PTHR30468:SF1">
    <property type="entry name" value="ALPHA-KETOGLUTARATE-DEPENDENT SULFONATE DIOXYGENASE"/>
    <property type="match status" value="1"/>
</dbReference>
<dbReference type="GO" id="GO:0000908">
    <property type="term" value="F:taurine dioxygenase activity"/>
    <property type="evidence" value="ECO:0007669"/>
    <property type="project" value="UniProtKB-EC"/>
</dbReference>
<dbReference type="GO" id="GO:0006790">
    <property type="term" value="P:sulfur compound metabolic process"/>
    <property type="evidence" value="ECO:0007669"/>
    <property type="project" value="TreeGrafter"/>
</dbReference>
<keyword evidence="4 7" id="KW-0560">Oxidoreductase</keyword>
<feature type="domain" description="TauD/TfdA-like" evidence="6">
    <location>
        <begin position="3"/>
        <end position="269"/>
    </location>
</feature>
<evidence type="ECO:0000256" key="4">
    <source>
        <dbReference type="ARBA" id="ARBA00023002"/>
    </source>
</evidence>
<name>A0AAV2VN99_9VIBR</name>
<evidence type="ECO:0000259" key="6">
    <source>
        <dbReference type="Pfam" id="PF02668"/>
    </source>
</evidence>
<comment type="similarity">
    <text evidence="1">Belongs to the TfdA dioxygenase family.</text>
</comment>
<keyword evidence="5" id="KW-0408">Iron</keyword>
<dbReference type="InterPro" id="IPR042098">
    <property type="entry name" value="TauD-like_sf"/>
</dbReference>
<dbReference type="InterPro" id="IPR051323">
    <property type="entry name" value="AtsK-like"/>
</dbReference>
<evidence type="ECO:0000313" key="8">
    <source>
        <dbReference type="Proteomes" id="UP000018211"/>
    </source>
</evidence>
<evidence type="ECO:0000256" key="5">
    <source>
        <dbReference type="ARBA" id="ARBA00023004"/>
    </source>
</evidence>
<dbReference type="GO" id="GO:0046872">
    <property type="term" value="F:metal ion binding"/>
    <property type="evidence" value="ECO:0007669"/>
    <property type="project" value="UniProtKB-KW"/>
</dbReference>
<accession>A0AAV2VN99</accession>
<gene>
    <name evidence="7" type="ORF">VIBNISOn1_160027</name>
</gene>
<proteinExistence type="inferred from homology"/>
<sequence length="271" mass="31006">MIEIEPLTPHIGARIHGLSLAHCTDSDFEALYQAFLAHQVVFIEKQTLTPEQHLFLASRFGELEPIHPFFPNVPSHPQVCVIETTRGNAPLESLWHTDLTWRSNPSKCSLLHAQHLPLVGGDTMWCSMTAVFESLDSAMQDSLRALTATHSLVAFEDINPDLVELDWHKDVVKTSQDNPPVIHNVVQQHPETGKETLYINEQFTRKFNELEPEKSQTLLNELFAIARQPEFQVRYKWAENAMAIWDNRVTQHYAVIDYGDTPRKLHRVTVT</sequence>
<dbReference type="Gene3D" id="3.60.130.10">
    <property type="entry name" value="Clavaminate synthase-like"/>
    <property type="match status" value="1"/>
</dbReference>
<evidence type="ECO:0000256" key="2">
    <source>
        <dbReference type="ARBA" id="ARBA00022723"/>
    </source>
</evidence>
<reference evidence="7 8" key="1">
    <citation type="journal article" date="2013" name="ISME J.">
        <title>Comparative genomics of pathogenic lineages of Vibrio nigripulchritudo identifies virulence-associated traits.</title>
        <authorList>
            <person name="Goudenege D."/>
            <person name="Labreuche Y."/>
            <person name="Krin E."/>
            <person name="Ansquer D."/>
            <person name="Mangenot S."/>
            <person name="Calteau A."/>
            <person name="Medigue C."/>
            <person name="Mazel D."/>
            <person name="Polz M.F."/>
            <person name="Le Roux F."/>
        </authorList>
    </citation>
    <scope>NUCLEOTIDE SEQUENCE [LARGE SCALE GENOMIC DNA]</scope>
    <source>
        <strain evidence="7 8">SOn1</strain>
    </source>
</reference>
<dbReference type="EC" id="1.14.11.17" evidence="7"/>
<dbReference type="EMBL" id="CAOF01000068">
    <property type="protein sequence ID" value="CCO45850.1"/>
    <property type="molecule type" value="Genomic_DNA"/>
</dbReference>
<dbReference type="Pfam" id="PF02668">
    <property type="entry name" value="TauD"/>
    <property type="match status" value="1"/>
</dbReference>
<organism evidence="7 8">
    <name type="scientific">Vibrio nigripulchritudo SOn1</name>
    <dbReference type="NCBI Taxonomy" id="1238450"/>
    <lineage>
        <taxon>Bacteria</taxon>
        <taxon>Pseudomonadati</taxon>
        <taxon>Pseudomonadota</taxon>
        <taxon>Gammaproteobacteria</taxon>
        <taxon>Vibrionales</taxon>
        <taxon>Vibrionaceae</taxon>
        <taxon>Vibrio</taxon>
    </lineage>
</organism>